<dbReference type="RefSeq" id="WP_381519251.1">
    <property type="nucleotide sequence ID" value="NZ_JBHULN010000002.1"/>
</dbReference>
<dbReference type="Pfam" id="PF07920">
    <property type="entry name" value="DUF1684"/>
    <property type="match status" value="1"/>
</dbReference>
<accession>A0ABW5LY62</accession>
<evidence type="ECO:0000313" key="1">
    <source>
        <dbReference type="EMBL" id="MFD2569715.1"/>
    </source>
</evidence>
<dbReference type="EMBL" id="JBHULN010000002">
    <property type="protein sequence ID" value="MFD2569715.1"/>
    <property type="molecule type" value="Genomic_DNA"/>
</dbReference>
<dbReference type="InterPro" id="IPR012467">
    <property type="entry name" value="DUF1684"/>
</dbReference>
<dbReference type="PANTHER" id="PTHR41913:SF1">
    <property type="entry name" value="DUF1684 DOMAIN-CONTAINING PROTEIN"/>
    <property type="match status" value="1"/>
</dbReference>
<sequence length="213" mass="23801">MPKNKFLLVGLFLAVLAVLYFSFFDGGNIASSAADDAINPKTYRQQVGDERKKKNEFFRTSAESPITDKANFKGLIYFAPDPAYRVVARLEPFADKTQKLVVRMSDGSEEVYDKYAHAVFSLNGEACRLLVVKLQDTYSVLFRDATSNKETYGGGRYLELDPAKLTDNHAVVDFNAAYNPYCAYNPTYACPIPPAENTLPIAIRAGERYVPHD</sequence>
<dbReference type="PANTHER" id="PTHR41913">
    <property type="entry name" value="DUF1684 DOMAIN-CONTAINING PROTEIN"/>
    <property type="match status" value="1"/>
</dbReference>
<evidence type="ECO:0000313" key="2">
    <source>
        <dbReference type="Proteomes" id="UP001597469"/>
    </source>
</evidence>
<reference evidence="2" key="1">
    <citation type="journal article" date="2019" name="Int. J. Syst. Evol. Microbiol.">
        <title>The Global Catalogue of Microorganisms (GCM) 10K type strain sequencing project: providing services to taxonomists for standard genome sequencing and annotation.</title>
        <authorList>
            <consortium name="The Broad Institute Genomics Platform"/>
            <consortium name="The Broad Institute Genome Sequencing Center for Infectious Disease"/>
            <person name="Wu L."/>
            <person name="Ma J."/>
        </authorList>
    </citation>
    <scope>NUCLEOTIDE SEQUENCE [LARGE SCALE GENOMIC DNA]</scope>
    <source>
        <strain evidence="2">KCTC 42805</strain>
    </source>
</reference>
<name>A0ABW5LY62_9BACT</name>
<keyword evidence="2" id="KW-1185">Reference proteome</keyword>
<protein>
    <submittedName>
        <fullName evidence="1">DUF1684 domain-containing protein</fullName>
    </submittedName>
</protein>
<dbReference type="Proteomes" id="UP001597469">
    <property type="component" value="Unassembled WGS sequence"/>
</dbReference>
<proteinExistence type="predicted"/>
<comment type="caution">
    <text evidence="1">The sequence shown here is derived from an EMBL/GenBank/DDBJ whole genome shotgun (WGS) entry which is preliminary data.</text>
</comment>
<organism evidence="1 2">
    <name type="scientific">Spirosoma soli</name>
    <dbReference type="NCBI Taxonomy" id="1770529"/>
    <lineage>
        <taxon>Bacteria</taxon>
        <taxon>Pseudomonadati</taxon>
        <taxon>Bacteroidota</taxon>
        <taxon>Cytophagia</taxon>
        <taxon>Cytophagales</taxon>
        <taxon>Cytophagaceae</taxon>
        <taxon>Spirosoma</taxon>
    </lineage>
</organism>
<gene>
    <name evidence="1" type="ORF">ACFSUS_03665</name>
</gene>